<dbReference type="SUPFAM" id="SSF55729">
    <property type="entry name" value="Acyl-CoA N-acyltransferases (Nat)"/>
    <property type="match status" value="1"/>
</dbReference>
<dbReference type="Gene3D" id="3.40.630.30">
    <property type="match status" value="1"/>
</dbReference>
<evidence type="ECO:0000313" key="4">
    <source>
        <dbReference type="EMBL" id="SFC73143.1"/>
    </source>
</evidence>
<sequence length="190" mass="21077">MPFFHGGTIVPAADFADSFGMTQLTVRLTTDEADLEAVRELCRAYRLLLAERIPDRPEILANYYAEADYEALLAALAEKHARPDGAIFVAELDGEIVGCGMTHRVGPETCEIKRVFTAEAARGHGAARAIFATAMEQAKADGYRIMVLDTMIRLHEAIALYEKLGFTPWEPFYALPEGFEDLVRFYGKAL</sequence>
<dbReference type="AlphaFoldDB" id="A0A1I1LS78"/>
<dbReference type="PANTHER" id="PTHR43877">
    <property type="entry name" value="AMINOALKYLPHOSPHONATE N-ACETYLTRANSFERASE-RELATED-RELATED"/>
    <property type="match status" value="1"/>
</dbReference>
<gene>
    <name evidence="4" type="ORF">SAMN05421762_1983</name>
</gene>
<name>A0A1I1LS78_9RHOB</name>
<dbReference type="InterPro" id="IPR050832">
    <property type="entry name" value="Bact_Acetyltransf"/>
</dbReference>
<dbReference type="Proteomes" id="UP000231644">
    <property type="component" value="Unassembled WGS sequence"/>
</dbReference>
<evidence type="ECO:0000313" key="5">
    <source>
        <dbReference type="Proteomes" id="UP000231644"/>
    </source>
</evidence>
<evidence type="ECO:0000259" key="3">
    <source>
        <dbReference type="PROSITE" id="PS51186"/>
    </source>
</evidence>
<keyword evidence="1 4" id="KW-0808">Transferase</keyword>
<dbReference type="InterPro" id="IPR016181">
    <property type="entry name" value="Acyl_CoA_acyltransferase"/>
</dbReference>
<evidence type="ECO:0000256" key="1">
    <source>
        <dbReference type="ARBA" id="ARBA00022679"/>
    </source>
</evidence>
<dbReference type="PANTHER" id="PTHR43877:SF2">
    <property type="entry name" value="AMINOALKYLPHOSPHONATE N-ACETYLTRANSFERASE-RELATED"/>
    <property type="match status" value="1"/>
</dbReference>
<dbReference type="InterPro" id="IPR000182">
    <property type="entry name" value="GNAT_dom"/>
</dbReference>
<organism evidence="4 5">
    <name type="scientific">Pseudooceanicola nitratireducens</name>
    <dbReference type="NCBI Taxonomy" id="517719"/>
    <lineage>
        <taxon>Bacteria</taxon>
        <taxon>Pseudomonadati</taxon>
        <taxon>Pseudomonadota</taxon>
        <taxon>Alphaproteobacteria</taxon>
        <taxon>Rhodobacterales</taxon>
        <taxon>Paracoccaceae</taxon>
        <taxon>Pseudooceanicola</taxon>
    </lineage>
</organism>
<dbReference type="Pfam" id="PF00583">
    <property type="entry name" value="Acetyltransf_1"/>
    <property type="match status" value="1"/>
</dbReference>
<dbReference type="EMBL" id="FOLX01000001">
    <property type="protein sequence ID" value="SFC73143.1"/>
    <property type="molecule type" value="Genomic_DNA"/>
</dbReference>
<feature type="domain" description="N-acetyltransferase" evidence="3">
    <location>
        <begin position="43"/>
        <end position="190"/>
    </location>
</feature>
<reference evidence="4 5" key="1">
    <citation type="submission" date="2016-10" db="EMBL/GenBank/DDBJ databases">
        <authorList>
            <person name="de Groot N.N."/>
        </authorList>
    </citation>
    <scope>NUCLEOTIDE SEQUENCE [LARGE SCALE GENOMIC DNA]</scope>
    <source>
        <strain evidence="4 5">DSM 29619</strain>
    </source>
</reference>
<keyword evidence="2" id="KW-0012">Acyltransferase</keyword>
<dbReference type="PROSITE" id="PS51186">
    <property type="entry name" value="GNAT"/>
    <property type="match status" value="1"/>
</dbReference>
<proteinExistence type="predicted"/>
<accession>A0A1I1LS78</accession>
<dbReference type="STRING" id="517719.SAMN05421762_1983"/>
<evidence type="ECO:0000256" key="2">
    <source>
        <dbReference type="ARBA" id="ARBA00023315"/>
    </source>
</evidence>
<protein>
    <submittedName>
        <fullName evidence="4">Acetyltransferase (GNAT) family protein</fullName>
    </submittedName>
</protein>
<dbReference type="GO" id="GO:0016747">
    <property type="term" value="F:acyltransferase activity, transferring groups other than amino-acyl groups"/>
    <property type="evidence" value="ECO:0007669"/>
    <property type="project" value="InterPro"/>
</dbReference>
<keyword evidence="5" id="KW-1185">Reference proteome</keyword>